<accession>A0A433V026</accession>
<protein>
    <recommendedName>
        <fullName evidence="2">histidine kinase</fullName>
        <ecNumber evidence="2">2.7.13.3</ecNumber>
    </recommendedName>
</protein>
<evidence type="ECO:0000256" key="4">
    <source>
        <dbReference type="ARBA" id="ARBA00022777"/>
    </source>
</evidence>
<proteinExistence type="predicted"/>
<dbReference type="InterPro" id="IPR036890">
    <property type="entry name" value="HATPase_C_sf"/>
</dbReference>
<organism evidence="7 8">
    <name type="scientific">Trichormus variabilis SAG 1403-4b</name>
    <dbReference type="NCBI Taxonomy" id="447716"/>
    <lineage>
        <taxon>Bacteria</taxon>
        <taxon>Bacillati</taxon>
        <taxon>Cyanobacteriota</taxon>
        <taxon>Cyanophyceae</taxon>
        <taxon>Nostocales</taxon>
        <taxon>Nostocaceae</taxon>
        <taxon>Trichormus</taxon>
    </lineage>
</organism>
<dbReference type="AlphaFoldDB" id="A0A433V026"/>
<evidence type="ECO:0000256" key="1">
    <source>
        <dbReference type="ARBA" id="ARBA00000085"/>
    </source>
</evidence>
<comment type="catalytic activity">
    <reaction evidence="1">
        <text>ATP + protein L-histidine = ADP + protein N-phospho-L-histidine.</text>
        <dbReference type="EC" id="2.7.13.3"/>
    </reaction>
</comment>
<keyword evidence="5" id="KW-0902">Two-component regulatory system</keyword>
<evidence type="ECO:0000313" key="7">
    <source>
        <dbReference type="EMBL" id="RUS99418.1"/>
    </source>
</evidence>
<feature type="domain" description="Histidine kinase/HSP90-like ATPase" evidence="6">
    <location>
        <begin position="11"/>
        <end position="54"/>
    </location>
</feature>
<dbReference type="Pfam" id="PF02518">
    <property type="entry name" value="HATPase_c"/>
    <property type="match status" value="1"/>
</dbReference>
<keyword evidence="4" id="KW-0418">Kinase</keyword>
<evidence type="ECO:0000256" key="2">
    <source>
        <dbReference type="ARBA" id="ARBA00012438"/>
    </source>
</evidence>
<dbReference type="InterPro" id="IPR004358">
    <property type="entry name" value="Sig_transdc_His_kin-like_C"/>
</dbReference>
<reference evidence="7 8" key="1">
    <citation type="journal article" date="2019" name="Genome Biol. Evol.">
        <title>Day and night: Metabolic profiles and evolutionary relationships of six axenic non-marine cyanobacteria.</title>
        <authorList>
            <person name="Will S.E."/>
            <person name="Henke P."/>
            <person name="Boedeker C."/>
            <person name="Huang S."/>
            <person name="Brinkmann H."/>
            <person name="Rohde M."/>
            <person name="Jarek M."/>
            <person name="Friedl T."/>
            <person name="Seufert S."/>
            <person name="Schumacher M."/>
            <person name="Overmann J."/>
            <person name="Neumann-Schaal M."/>
            <person name="Petersen J."/>
        </authorList>
    </citation>
    <scope>NUCLEOTIDE SEQUENCE [LARGE SCALE GENOMIC DNA]</scope>
    <source>
        <strain evidence="7 8">SAG 1403-4b</strain>
    </source>
</reference>
<evidence type="ECO:0000259" key="6">
    <source>
        <dbReference type="Pfam" id="PF02518"/>
    </source>
</evidence>
<dbReference type="GO" id="GO:0004673">
    <property type="term" value="F:protein histidine kinase activity"/>
    <property type="evidence" value="ECO:0007669"/>
    <property type="project" value="UniProtKB-EC"/>
</dbReference>
<dbReference type="Proteomes" id="UP000276103">
    <property type="component" value="Unassembled WGS sequence"/>
</dbReference>
<gene>
    <name evidence="7" type="ORF">DSM107003_00020</name>
</gene>
<sequence length="157" mass="17215">MRSHSISNTGTSAIEGTGLGLSISHKFVNLMNGNLRVTSHLNQGSTFYFDIPVQLATPEGISPSSYVEENPQLPIRSNIQDEQSQTVISKSLSVMPSSWLNELHQAALCCDEEEVLNLIDQIPEAQTGLITGLKSLVRNYQFQVILQILTLSSSLNE</sequence>
<evidence type="ECO:0000256" key="5">
    <source>
        <dbReference type="ARBA" id="ARBA00023012"/>
    </source>
</evidence>
<dbReference type="PRINTS" id="PR00344">
    <property type="entry name" value="BCTRLSENSOR"/>
</dbReference>
<dbReference type="EMBL" id="RSCM01000001">
    <property type="protein sequence ID" value="RUS99418.1"/>
    <property type="molecule type" value="Genomic_DNA"/>
</dbReference>
<evidence type="ECO:0000256" key="3">
    <source>
        <dbReference type="ARBA" id="ARBA00022679"/>
    </source>
</evidence>
<dbReference type="GO" id="GO:0000160">
    <property type="term" value="P:phosphorelay signal transduction system"/>
    <property type="evidence" value="ECO:0007669"/>
    <property type="project" value="UniProtKB-KW"/>
</dbReference>
<dbReference type="PANTHER" id="PTHR43047">
    <property type="entry name" value="TWO-COMPONENT HISTIDINE PROTEIN KINASE"/>
    <property type="match status" value="1"/>
</dbReference>
<dbReference type="EC" id="2.7.13.3" evidence="2"/>
<keyword evidence="8" id="KW-1185">Reference proteome</keyword>
<comment type="caution">
    <text evidence="7">The sequence shown here is derived from an EMBL/GenBank/DDBJ whole genome shotgun (WGS) entry which is preliminary data.</text>
</comment>
<dbReference type="SUPFAM" id="SSF55874">
    <property type="entry name" value="ATPase domain of HSP90 chaperone/DNA topoisomerase II/histidine kinase"/>
    <property type="match status" value="1"/>
</dbReference>
<dbReference type="InterPro" id="IPR003594">
    <property type="entry name" value="HATPase_dom"/>
</dbReference>
<evidence type="ECO:0000313" key="8">
    <source>
        <dbReference type="Proteomes" id="UP000276103"/>
    </source>
</evidence>
<keyword evidence="3" id="KW-0808">Transferase</keyword>
<dbReference type="Gene3D" id="3.30.565.10">
    <property type="entry name" value="Histidine kinase-like ATPase, C-terminal domain"/>
    <property type="match status" value="1"/>
</dbReference>
<name>A0A433V026_ANAVA</name>